<reference evidence="1 2" key="1">
    <citation type="submission" date="2016-10" db="EMBL/GenBank/DDBJ databases">
        <authorList>
            <person name="de Groot N.N."/>
        </authorList>
    </citation>
    <scope>NUCLEOTIDE SEQUENCE [LARGE SCALE GENOMIC DNA]</scope>
    <source>
        <strain evidence="1 2">DSM 26515</strain>
    </source>
</reference>
<sequence>MSIDFTVLPQGLWKEVFRSSRENTPPSLSGAADTPSEIDKKLQVWEAFATFSDELGTKFISNAASLDEIASADRLYPQFFDEHTEAGQLQTYIDRARTDARRALESYATADLDTVGSSLATIAALMKEAYKKTTFNEDYGAVVSFIRRAALAATPDELTLPALNSLVSVLASLASNPAVKLSEAVDMTDTLREQGWRGDHEAVNALVKLLMESDDLMAEPEVKEELQSELFGRSD</sequence>
<accession>A0A1H6QPM7</accession>
<gene>
    <name evidence="1" type="ORF">SAMN04487997_0756</name>
</gene>
<dbReference type="STRING" id="529704.SAMN02927913_0671"/>
<dbReference type="EMBL" id="FNYC01000001">
    <property type="protein sequence ID" value="SEI45579.1"/>
    <property type="molecule type" value="Genomic_DNA"/>
</dbReference>
<dbReference type="AlphaFoldDB" id="A0A1H6QPM7"/>
<dbReference type="RefSeq" id="WP_139202371.1">
    <property type="nucleotide sequence ID" value="NZ_FNYC01000001.1"/>
</dbReference>
<name>A0A1H6QPM7_9GAMM</name>
<evidence type="ECO:0000313" key="2">
    <source>
        <dbReference type="Proteomes" id="UP000199420"/>
    </source>
</evidence>
<organism evidence="1 2">
    <name type="scientific">Frateuria terrea</name>
    <dbReference type="NCBI Taxonomy" id="529704"/>
    <lineage>
        <taxon>Bacteria</taxon>
        <taxon>Pseudomonadati</taxon>
        <taxon>Pseudomonadota</taxon>
        <taxon>Gammaproteobacteria</taxon>
        <taxon>Lysobacterales</taxon>
        <taxon>Rhodanobacteraceae</taxon>
        <taxon>Frateuria</taxon>
    </lineage>
</organism>
<evidence type="ECO:0000313" key="1">
    <source>
        <dbReference type="EMBL" id="SEI45579.1"/>
    </source>
</evidence>
<dbReference type="Proteomes" id="UP000199420">
    <property type="component" value="Unassembled WGS sequence"/>
</dbReference>
<keyword evidence="2" id="KW-1185">Reference proteome</keyword>
<protein>
    <submittedName>
        <fullName evidence="1">Uncharacterized protein</fullName>
    </submittedName>
</protein>
<proteinExistence type="predicted"/>